<dbReference type="InterPro" id="IPR035992">
    <property type="entry name" value="Ricin_B-like_lectins"/>
</dbReference>
<dbReference type="InterPro" id="IPR000772">
    <property type="entry name" value="Ricin_B_lectin"/>
</dbReference>
<name>A0ABV2Z5P6_9ACTN</name>
<sequence length="159" mass="16653">MGDFVKMKRLTVIVSTTVLASAALVAVSGSAVAASHSTTWKNAATGRWLGVDTGITGTGSKVLTDSRNAGGWDETKNSDGTFTLAWNGYGTGSHCLDSKANGSVYAISCNGGNNQKWHETKTATGWRLKNKATGLVLDSNASGSVYTKADNGGKYQRWN</sequence>
<evidence type="ECO:0000313" key="3">
    <source>
        <dbReference type="EMBL" id="MEU3712921.1"/>
    </source>
</evidence>
<evidence type="ECO:0000256" key="1">
    <source>
        <dbReference type="SAM" id="SignalP"/>
    </source>
</evidence>
<evidence type="ECO:0000313" key="4">
    <source>
        <dbReference type="Proteomes" id="UP001550853"/>
    </source>
</evidence>
<keyword evidence="1" id="KW-0732">Signal</keyword>
<keyword evidence="4" id="KW-1185">Reference proteome</keyword>
<proteinExistence type="predicted"/>
<dbReference type="RefSeq" id="WP_078653924.1">
    <property type="nucleotide sequence ID" value="NZ_JBEZVI010000020.1"/>
</dbReference>
<dbReference type="Proteomes" id="UP001550853">
    <property type="component" value="Unassembled WGS sequence"/>
</dbReference>
<organism evidence="3 4">
    <name type="scientific">Streptomyces catenulae</name>
    <dbReference type="NCBI Taxonomy" id="66875"/>
    <lineage>
        <taxon>Bacteria</taxon>
        <taxon>Bacillati</taxon>
        <taxon>Actinomycetota</taxon>
        <taxon>Actinomycetes</taxon>
        <taxon>Kitasatosporales</taxon>
        <taxon>Streptomycetaceae</taxon>
        <taxon>Streptomyces</taxon>
    </lineage>
</organism>
<dbReference type="Gene3D" id="2.80.10.50">
    <property type="match status" value="1"/>
</dbReference>
<dbReference type="SUPFAM" id="SSF50370">
    <property type="entry name" value="Ricin B-like lectins"/>
    <property type="match status" value="1"/>
</dbReference>
<feature type="domain" description="Ricin B lectin" evidence="2">
    <location>
        <begin position="44"/>
        <end position="158"/>
    </location>
</feature>
<reference evidence="3 4" key="1">
    <citation type="submission" date="2024-06" db="EMBL/GenBank/DDBJ databases">
        <title>The Natural Products Discovery Center: Release of the First 8490 Sequenced Strains for Exploring Actinobacteria Biosynthetic Diversity.</title>
        <authorList>
            <person name="Kalkreuter E."/>
            <person name="Kautsar S.A."/>
            <person name="Yang D."/>
            <person name="Bader C.D."/>
            <person name="Teijaro C.N."/>
            <person name="Fluegel L."/>
            <person name="Davis C.M."/>
            <person name="Simpson J.R."/>
            <person name="Lauterbach L."/>
            <person name="Steele A.D."/>
            <person name="Gui C."/>
            <person name="Meng S."/>
            <person name="Li G."/>
            <person name="Viehrig K."/>
            <person name="Ye F."/>
            <person name="Su P."/>
            <person name="Kiefer A.F."/>
            <person name="Nichols A."/>
            <person name="Cepeda A.J."/>
            <person name="Yan W."/>
            <person name="Fan B."/>
            <person name="Jiang Y."/>
            <person name="Adhikari A."/>
            <person name="Zheng C.-J."/>
            <person name="Schuster L."/>
            <person name="Cowan T.M."/>
            <person name="Smanski M.J."/>
            <person name="Chevrette M.G."/>
            <person name="De Carvalho L.P.S."/>
            <person name="Shen B."/>
        </authorList>
    </citation>
    <scope>NUCLEOTIDE SEQUENCE [LARGE SCALE GENOMIC DNA]</scope>
    <source>
        <strain evidence="3 4">NPDC033039</strain>
    </source>
</reference>
<feature type="signal peptide" evidence="1">
    <location>
        <begin position="1"/>
        <end position="33"/>
    </location>
</feature>
<feature type="chain" id="PRO_5045335658" evidence="1">
    <location>
        <begin position="34"/>
        <end position="159"/>
    </location>
</feature>
<dbReference type="PROSITE" id="PS50231">
    <property type="entry name" value="RICIN_B_LECTIN"/>
    <property type="match status" value="1"/>
</dbReference>
<dbReference type="EMBL" id="JBEZVI010000020">
    <property type="protein sequence ID" value="MEU3712921.1"/>
    <property type="molecule type" value="Genomic_DNA"/>
</dbReference>
<protein>
    <submittedName>
        <fullName evidence="3">Ricin-type beta-trefoil lectin domain protein</fullName>
    </submittedName>
</protein>
<evidence type="ECO:0000259" key="2">
    <source>
        <dbReference type="Pfam" id="PF00652"/>
    </source>
</evidence>
<dbReference type="CDD" id="cd23415">
    <property type="entry name" value="beta-trefoil_Ricin_AH"/>
    <property type="match status" value="1"/>
</dbReference>
<dbReference type="Pfam" id="PF00652">
    <property type="entry name" value="Ricin_B_lectin"/>
    <property type="match status" value="1"/>
</dbReference>
<comment type="caution">
    <text evidence="3">The sequence shown here is derived from an EMBL/GenBank/DDBJ whole genome shotgun (WGS) entry which is preliminary data.</text>
</comment>
<gene>
    <name evidence="3" type="ORF">AB0E61_22860</name>
</gene>
<accession>A0ABV2Z5P6</accession>